<keyword evidence="1" id="KW-0812">Transmembrane</keyword>
<gene>
    <name evidence="2" type="primary">rpo</name>
</gene>
<dbReference type="AlphaFoldDB" id="E1AB37"/>
<proteinExistence type="predicted"/>
<feature type="transmembrane region" description="Helical" evidence="1">
    <location>
        <begin position="229"/>
        <end position="247"/>
    </location>
</feature>
<evidence type="ECO:0000256" key="1">
    <source>
        <dbReference type="SAM" id="Phobius"/>
    </source>
</evidence>
<sequence length="261" mass="31453">MKKMLFNHNHLKNRSKMSMHSINNRKELIQYIRSWVSHFSGTASEECKSEVQRIDEFWVSYFIELLEKEEYKIYKEKGSLKNEIVDLDSRTIKVPKALYVREYKNRVYKILEENKGEKDPLKLKELQIQIEELTMTFNEENLYKECPNIMSMLTKTKKPNAKEFLRGKYKLDDLGRMQIIDNHKSLSEGEKKKYENILDSNDLDILKEFGDHTLECLFSLTFLYLTKNLLWDSYIVAFFFILYYTTVLNDHNVYKYMIYFI</sequence>
<protein>
    <submittedName>
        <fullName evidence="2">RNA polymerase</fullName>
    </submittedName>
</protein>
<keyword evidence="1" id="KW-1133">Transmembrane helix</keyword>
<dbReference type="RefSeq" id="YP_003875488.1">
    <property type="nucleotide sequence ID" value="NC_014487.1"/>
</dbReference>
<keyword evidence="2" id="KW-0496">Mitochondrion</keyword>
<dbReference type="EMBL" id="HM562727">
    <property type="protein sequence ID" value="ADK73336.1"/>
    <property type="molecule type" value="Genomic_DNA"/>
</dbReference>
<keyword evidence="1" id="KW-0472">Membrane</keyword>
<dbReference type="KEGG" id="slaf:9725779"/>
<organism evidence="2">
    <name type="scientific">Silene latifolia</name>
    <name type="common">White campion</name>
    <name type="synonym">Bladder campion</name>
    <dbReference type="NCBI Taxonomy" id="37657"/>
    <lineage>
        <taxon>Eukaryota</taxon>
        <taxon>Viridiplantae</taxon>
        <taxon>Streptophyta</taxon>
        <taxon>Embryophyta</taxon>
        <taxon>Tracheophyta</taxon>
        <taxon>Spermatophyta</taxon>
        <taxon>Magnoliopsida</taxon>
        <taxon>eudicotyledons</taxon>
        <taxon>Gunneridae</taxon>
        <taxon>Pentapetalae</taxon>
        <taxon>Caryophyllales</taxon>
        <taxon>Caryophyllaceae</taxon>
        <taxon>Sileneae</taxon>
        <taxon>Silene</taxon>
        <taxon>Silene subgen. Behenantha</taxon>
        <taxon>Silene sect. Melandrium</taxon>
    </lineage>
</organism>
<reference evidence="2" key="1">
    <citation type="journal article" date="2010" name="BMC Evol. Biol.">
        <title>Extensive loss of translational genes in the structurally dynamic mitochondrial genome of the angiosperm Silene latifolia.</title>
        <authorList>
            <person name="Sloan D.B."/>
            <person name="Alverson A.J."/>
            <person name="Storchova H."/>
            <person name="Palmer J.D."/>
            <person name="Taylor D.R."/>
        </authorList>
    </citation>
    <scope>NUCLEOTIDE SEQUENCE</scope>
</reference>
<name>E1AB37_SILLA</name>
<geneLocation type="mitochondrion" evidence="2"/>
<evidence type="ECO:0000313" key="2">
    <source>
        <dbReference type="EMBL" id="ADK73336.1"/>
    </source>
</evidence>
<accession>E1AB37</accession>
<dbReference type="GeneID" id="9725779"/>